<dbReference type="Gene3D" id="1.20.140.70">
    <property type="entry name" value="Oligopeptidase f, N-terminal domain"/>
    <property type="match status" value="1"/>
</dbReference>
<sequence>MTNVKFPEVWDLESVFAGGSNSEELRIQLDKIQVELEELQNAVSSIVAEDSKSILNVLELMKEVYINMGQTGSFVSCLQAQDMTDKKASLLRSEISSLAANFAPIKLQFQQVLSGIEEGKWAELLATEELSQFKFTLNEWRDETKLKLSEQEENIISALKVDGYSAWGEMYDLLISDIKIPFTIDGEEKELSVGQANNLSSHPDATVRQAAYEALEKTWTEKEEFFAKTLNHIAGFRLATYKKRGWDSVLQEPLQTNRMQPETIDAMWGAIIDHKAPFAEYLKRKAELLNTSTMDWFNLDAPITASTETISYQEGAAFVIENFGRFGKKLEAFATNAIENGWVEAENRPNKRPGGFCTGLPLTKESRIFMTYSGTMSNVATLAHELGHAFHSYALRPIHTLNTGYAMGVAETASTFAEMIVADAAVQEAKSEDEKIALLEDKIQRSVAFFMNIHARFLFETRFYEERESGIVPAHRLNEIMEEAQREAYAGALNVAHPHFWASKLHFYMTSVPFYNFPYTFGYLFSLSIYAKAKEEGSSFEDKYIALLQDTAVMSVEDLAMKHLGEDITEKAFWEKGIRICEQDVEQFLELTTQKG</sequence>
<dbReference type="GO" id="GO:0004222">
    <property type="term" value="F:metalloendopeptidase activity"/>
    <property type="evidence" value="ECO:0007669"/>
    <property type="project" value="InterPro"/>
</dbReference>
<comment type="similarity">
    <text evidence="6">Belongs to the peptidase M3 family.</text>
</comment>
<dbReference type="Proteomes" id="UP000036867">
    <property type="component" value="Unassembled WGS sequence"/>
</dbReference>
<dbReference type="CDD" id="cd09607">
    <property type="entry name" value="M3B_PepF"/>
    <property type="match status" value="1"/>
</dbReference>
<dbReference type="EMBL" id="LILB01000008">
    <property type="protein sequence ID" value="KOO47965.1"/>
    <property type="molecule type" value="Genomic_DNA"/>
</dbReference>
<dbReference type="PANTHER" id="PTHR34217:SF1">
    <property type="entry name" value="CARBOXYPEPTIDASE 1"/>
    <property type="match status" value="1"/>
</dbReference>
<dbReference type="InterPro" id="IPR034006">
    <property type="entry name" value="M3B_PepF_2"/>
</dbReference>
<keyword evidence="2 6" id="KW-0479">Metal-binding</keyword>
<dbReference type="GeneID" id="301138458"/>
<dbReference type="InterPro" id="IPR042088">
    <property type="entry name" value="OligoPept_F_C"/>
</dbReference>
<dbReference type="GO" id="GO:0006508">
    <property type="term" value="P:proteolysis"/>
    <property type="evidence" value="ECO:0007669"/>
    <property type="project" value="UniProtKB-KW"/>
</dbReference>
<dbReference type="Pfam" id="PF08439">
    <property type="entry name" value="Peptidase_M3_N"/>
    <property type="match status" value="1"/>
</dbReference>
<keyword evidence="11" id="KW-1185">Reference proteome</keyword>
<evidence type="ECO:0000256" key="1">
    <source>
        <dbReference type="ARBA" id="ARBA00022670"/>
    </source>
</evidence>
<feature type="coiled-coil region" evidence="7">
    <location>
        <begin position="22"/>
        <end position="49"/>
    </location>
</feature>
<comment type="cofactor">
    <cofactor evidence="6">
        <name>Zn(2+)</name>
        <dbReference type="ChEBI" id="CHEBI:29105"/>
    </cofactor>
    <text evidence="6">Binds 1 zinc ion.</text>
</comment>
<dbReference type="NCBIfam" id="TIGR02290">
    <property type="entry name" value="M3_fam_3"/>
    <property type="match status" value="1"/>
</dbReference>
<evidence type="ECO:0000313" key="10">
    <source>
        <dbReference type="EMBL" id="KOO47965.1"/>
    </source>
</evidence>
<keyword evidence="3 6" id="KW-0378">Hydrolase</keyword>
<evidence type="ECO:0000259" key="8">
    <source>
        <dbReference type="Pfam" id="PF01432"/>
    </source>
</evidence>
<feature type="domain" description="Oligopeptidase F N-terminal" evidence="9">
    <location>
        <begin position="116"/>
        <end position="179"/>
    </location>
</feature>
<dbReference type="SUPFAM" id="SSF55486">
    <property type="entry name" value="Metalloproteases ('zincins'), catalytic domain"/>
    <property type="match status" value="1"/>
</dbReference>
<keyword evidence="7" id="KW-0175">Coiled coil</keyword>
<dbReference type="GO" id="GO:0004181">
    <property type="term" value="F:metallocarboxypeptidase activity"/>
    <property type="evidence" value="ECO:0007669"/>
    <property type="project" value="InterPro"/>
</dbReference>
<keyword evidence="1 6" id="KW-0645">Protease</keyword>
<dbReference type="PANTHER" id="PTHR34217">
    <property type="entry name" value="METAL-DEPENDENT CARBOXYPEPTIDASE"/>
    <property type="match status" value="1"/>
</dbReference>
<evidence type="ECO:0000313" key="11">
    <source>
        <dbReference type="Proteomes" id="UP000036867"/>
    </source>
</evidence>
<dbReference type="AlphaFoldDB" id="A0A0M0LA63"/>
<dbReference type="InterPro" id="IPR013647">
    <property type="entry name" value="OligopepF_N_dom"/>
</dbReference>
<dbReference type="OrthoDB" id="9769691at2"/>
<evidence type="ECO:0000256" key="2">
    <source>
        <dbReference type="ARBA" id="ARBA00022723"/>
    </source>
</evidence>
<comment type="caution">
    <text evidence="10">The sequence shown here is derived from an EMBL/GenBank/DDBJ whole genome shotgun (WGS) entry which is preliminary data.</text>
</comment>
<dbReference type="Pfam" id="PF01432">
    <property type="entry name" value="Peptidase_M3"/>
    <property type="match status" value="1"/>
</dbReference>
<proteinExistence type="inferred from homology"/>
<evidence type="ECO:0000256" key="6">
    <source>
        <dbReference type="RuleBase" id="RU003435"/>
    </source>
</evidence>
<dbReference type="RefSeq" id="WP_053418836.1">
    <property type="nucleotide sequence ID" value="NZ_LILB01000008.1"/>
</dbReference>
<reference evidence="11" key="1">
    <citation type="submission" date="2015-08" db="EMBL/GenBank/DDBJ databases">
        <title>Fjat-10028 dsm 16317.</title>
        <authorList>
            <person name="Liu B."/>
            <person name="Wang J."/>
            <person name="Zhu Y."/>
            <person name="Liu G."/>
            <person name="Chen Q."/>
            <person name="Chen Z."/>
            <person name="Lan J."/>
            <person name="Che J."/>
            <person name="Ge C."/>
            <person name="Shi H."/>
            <person name="Pan Z."/>
            <person name="Liu X."/>
        </authorList>
    </citation>
    <scope>NUCLEOTIDE SEQUENCE [LARGE SCALE GENOMIC DNA]</scope>
    <source>
        <strain evidence="11">DSM 16317</strain>
    </source>
</reference>
<accession>A0A0M0LA63</accession>
<keyword evidence="5 6" id="KW-0482">Metalloprotease</keyword>
<evidence type="ECO:0000256" key="7">
    <source>
        <dbReference type="SAM" id="Coils"/>
    </source>
</evidence>
<dbReference type="Gene3D" id="1.10.1370.20">
    <property type="entry name" value="Oligoendopeptidase f, C-terminal domain"/>
    <property type="match status" value="1"/>
</dbReference>
<protein>
    <submittedName>
        <fullName evidence="10">Oligoendopeptidase</fullName>
    </submittedName>
</protein>
<evidence type="ECO:0000259" key="9">
    <source>
        <dbReference type="Pfam" id="PF08439"/>
    </source>
</evidence>
<dbReference type="InterPro" id="IPR001567">
    <property type="entry name" value="Pept_M3A_M3B_dom"/>
</dbReference>
<evidence type="ECO:0000256" key="4">
    <source>
        <dbReference type="ARBA" id="ARBA00022833"/>
    </source>
</evidence>
<dbReference type="STRING" id="263475.AMD00_20380"/>
<gene>
    <name evidence="10" type="ORF">AMD00_20380</name>
</gene>
<evidence type="ECO:0000256" key="5">
    <source>
        <dbReference type="ARBA" id="ARBA00023049"/>
    </source>
</evidence>
<dbReference type="InterPro" id="IPR001333">
    <property type="entry name" value="Peptidase_M32_Taq"/>
</dbReference>
<dbReference type="GO" id="GO:0046872">
    <property type="term" value="F:metal ion binding"/>
    <property type="evidence" value="ECO:0007669"/>
    <property type="project" value="UniProtKB-UniRule"/>
</dbReference>
<keyword evidence="4 6" id="KW-0862">Zinc</keyword>
<name>A0A0M0LA63_9BACL</name>
<evidence type="ECO:0000256" key="3">
    <source>
        <dbReference type="ARBA" id="ARBA00022801"/>
    </source>
</evidence>
<feature type="domain" description="Peptidase M3A/M3B catalytic" evidence="8">
    <location>
        <begin position="334"/>
        <end position="571"/>
    </location>
</feature>
<organism evidence="10 11">
    <name type="scientific">Viridibacillus arvi</name>
    <dbReference type="NCBI Taxonomy" id="263475"/>
    <lineage>
        <taxon>Bacteria</taxon>
        <taxon>Bacillati</taxon>
        <taxon>Bacillota</taxon>
        <taxon>Bacilli</taxon>
        <taxon>Bacillales</taxon>
        <taxon>Caryophanaceae</taxon>
        <taxon>Viridibacillus</taxon>
    </lineage>
</organism>
<dbReference type="InterPro" id="IPR011977">
    <property type="entry name" value="Pept_M3B_clade3"/>
</dbReference>
<dbReference type="PATRIC" id="fig|263475.3.peg.2919"/>